<proteinExistence type="predicted"/>
<keyword evidence="2" id="KW-0560">Oxidoreductase</keyword>
<dbReference type="EMBL" id="MFMC01000002">
    <property type="protein sequence ID" value="OGG77948.1"/>
    <property type="molecule type" value="Genomic_DNA"/>
</dbReference>
<sequence length="309" mass="34015">MLLLRVAEEELVQLYLDEKLFSMVHFYVGQEAVGVGVCSQLNAEDKVLSTHRSHGHYLAKGGNLKRMVCELLGRSNGAARGKGGSMHMIDKSVNFVGSTPLLGSAIPLAAGVAFEEKYNKKGGVAVGFMGDGASEEGVVYETYNLAALYELPLLLVIENNTWSVTSNITERRGKKYDIGTIAKGFGLPYLRADGNDFKDVSQKAATLLAGIRAGGGPAVLECLTYRHMAHSTPLMDDKHGLRKEDTLERRLQRDSMKLMKKDVLESGISEEELRVLEETTRAEVRAAIEFAKASPYPQKEEMFTDVFYE</sequence>
<evidence type="ECO:0000256" key="2">
    <source>
        <dbReference type="ARBA" id="ARBA00023002"/>
    </source>
</evidence>
<evidence type="ECO:0000256" key="3">
    <source>
        <dbReference type="ARBA" id="ARBA00023052"/>
    </source>
</evidence>
<dbReference type="InterPro" id="IPR050642">
    <property type="entry name" value="PDH_E1_Alpha_Subunit"/>
</dbReference>
<dbReference type="PANTHER" id="PTHR11516:SF60">
    <property type="entry name" value="PYRUVATE DEHYDROGENASE E1 COMPONENT SUBUNIT ALPHA"/>
    <property type="match status" value="1"/>
</dbReference>
<name>A0A1F6EWE8_9BACT</name>
<dbReference type="GO" id="GO:0006086">
    <property type="term" value="P:pyruvate decarboxylation to acetyl-CoA"/>
    <property type="evidence" value="ECO:0007669"/>
    <property type="project" value="TreeGrafter"/>
</dbReference>
<gene>
    <name evidence="5" type="ORF">A3B35_02200</name>
</gene>
<dbReference type="InterPro" id="IPR029061">
    <property type="entry name" value="THDP-binding"/>
</dbReference>
<evidence type="ECO:0000259" key="4">
    <source>
        <dbReference type="Pfam" id="PF00676"/>
    </source>
</evidence>
<dbReference type="Proteomes" id="UP000177215">
    <property type="component" value="Unassembled WGS sequence"/>
</dbReference>
<dbReference type="AlphaFoldDB" id="A0A1F6EWE8"/>
<dbReference type="Gene3D" id="3.40.50.970">
    <property type="match status" value="1"/>
</dbReference>
<organism evidence="5 6">
    <name type="scientific">Candidatus Kaiserbacteria bacterium RIFCSPLOWO2_01_FULL_54_24</name>
    <dbReference type="NCBI Taxonomy" id="1798515"/>
    <lineage>
        <taxon>Bacteria</taxon>
        <taxon>Candidatus Kaiseribacteriota</taxon>
    </lineage>
</organism>
<feature type="domain" description="Dehydrogenase E1 component" evidence="4">
    <location>
        <begin position="3"/>
        <end position="298"/>
    </location>
</feature>
<accession>A0A1F6EWE8</accession>
<comment type="caution">
    <text evidence="5">The sequence shown here is derived from an EMBL/GenBank/DDBJ whole genome shotgun (WGS) entry which is preliminary data.</text>
</comment>
<reference evidence="5 6" key="1">
    <citation type="journal article" date="2016" name="Nat. Commun.">
        <title>Thousands of microbial genomes shed light on interconnected biogeochemical processes in an aquifer system.</title>
        <authorList>
            <person name="Anantharaman K."/>
            <person name="Brown C.T."/>
            <person name="Hug L.A."/>
            <person name="Sharon I."/>
            <person name="Castelle C.J."/>
            <person name="Probst A.J."/>
            <person name="Thomas B.C."/>
            <person name="Singh A."/>
            <person name="Wilkins M.J."/>
            <person name="Karaoz U."/>
            <person name="Brodie E.L."/>
            <person name="Williams K.H."/>
            <person name="Hubbard S.S."/>
            <person name="Banfield J.F."/>
        </authorList>
    </citation>
    <scope>NUCLEOTIDE SEQUENCE [LARGE SCALE GENOMIC DNA]</scope>
</reference>
<evidence type="ECO:0000256" key="1">
    <source>
        <dbReference type="ARBA" id="ARBA00001964"/>
    </source>
</evidence>
<keyword evidence="3" id="KW-0786">Thiamine pyrophosphate</keyword>
<dbReference type="GO" id="GO:0004739">
    <property type="term" value="F:pyruvate dehydrogenase (acetyl-transferring) activity"/>
    <property type="evidence" value="ECO:0007669"/>
    <property type="project" value="TreeGrafter"/>
</dbReference>
<dbReference type="InterPro" id="IPR001017">
    <property type="entry name" value="DH_E1"/>
</dbReference>
<dbReference type="SUPFAM" id="SSF52518">
    <property type="entry name" value="Thiamin diphosphate-binding fold (THDP-binding)"/>
    <property type="match status" value="1"/>
</dbReference>
<comment type="cofactor">
    <cofactor evidence="1">
        <name>thiamine diphosphate</name>
        <dbReference type="ChEBI" id="CHEBI:58937"/>
    </cofactor>
</comment>
<dbReference type="STRING" id="1798515.A3B35_02200"/>
<dbReference type="Pfam" id="PF00676">
    <property type="entry name" value="E1_dh"/>
    <property type="match status" value="1"/>
</dbReference>
<protein>
    <recommendedName>
        <fullName evidence="4">Dehydrogenase E1 component domain-containing protein</fullName>
    </recommendedName>
</protein>
<dbReference type="CDD" id="cd02000">
    <property type="entry name" value="TPP_E1_PDC_ADC_BCADC"/>
    <property type="match status" value="1"/>
</dbReference>
<evidence type="ECO:0000313" key="6">
    <source>
        <dbReference type="Proteomes" id="UP000177215"/>
    </source>
</evidence>
<dbReference type="PANTHER" id="PTHR11516">
    <property type="entry name" value="PYRUVATE DEHYDROGENASE E1 COMPONENT, ALPHA SUBUNIT BACTERIAL AND ORGANELLAR"/>
    <property type="match status" value="1"/>
</dbReference>
<evidence type="ECO:0000313" key="5">
    <source>
        <dbReference type="EMBL" id="OGG77948.1"/>
    </source>
</evidence>